<evidence type="ECO:0000256" key="3">
    <source>
        <dbReference type="ARBA" id="ARBA00023067"/>
    </source>
</evidence>
<evidence type="ECO:0000256" key="4">
    <source>
        <dbReference type="ARBA" id="ARBA00023125"/>
    </source>
</evidence>
<dbReference type="PRINTS" id="PR01727">
    <property type="entry name" value="DNABINDINGHU"/>
</dbReference>
<evidence type="ECO:0000313" key="7">
    <source>
        <dbReference type="Proteomes" id="UP000319828"/>
    </source>
</evidence>
<dbReference type="PROSITE" id="PS00045">
    <property type="entry name" value="HISTONE_LIKE"/>
    <property type="match status" value="1"/>
</dbReference>
<evidence type="ECO:0000256" key="2">
    <source>
        <dbReference type="ARBA" id="ARBA00010529"/>
    </source>
</evidence>
<evidence type="ECO:0000256" key="1">
    <source>
        <dbReference type="ARBA" id="ARBA00003819"/>
    </source>
</evidence>
<dbReference type="InterPro" id="IPR010992">
    <property type="entry name" value="IHF-like_DNA-bd_dom_sf"/>
</dbReference>
<protein>
    <submittedName>
        <fullName evidence="6">HU family DNA-binding protein</fullName>
    </submittedName>
</protein>
<dbReference type="Pfam" id="PF00216">
    <property type="entry name" value="Bac_DNA_binding"/>
    <property type="match status" value="1"/>
</dbReference>
<keyword evidence="4 6" id="KW-0238">DNA-binding</keyword>
<dbReference type="Proteomes" id="UP000319828">
    <property type="component" value="Unassembled WGS sequence"/>
</dbReference>
<dbReference type="OrthoDB" id="9799835at2"/>
<keyword evidence="3" id="KW-0226">DNA condensation</keyword>
<sequence>MNKSQLIDYISLSADLSKEKSKAALNAALAQIALSLACGEEVMLPGFGVFKISPRAARTGRNPATGQPMHIAAANLPTFKASGQLKESCNR</sequence>
<dbReference type="SMART" id="SM00411">
    <property type="entry name" value="BHL"/>
    <property type="match status" value="1"/>
</dbReference>
<dbReference type="GO" id="GO:0030261">
    <property type="term" value="P:chromosome condensation"/>
    <property type="evidence" value="ECO:0007669"/>
    <property type="project" value="UniProtKB-KW"/>
</dbReference>
<comment type="similarity">
    <text evidence="2 5">Belongs to the bacterial histone-like protein family.</text>
</comment>
<dbReference type="RefSeq" id="WP_144229639.1">
    <property type="nucleotide sequence ID" value="NZ_CANNCB010000028.1"/>
</dbReference>
<dbReference type="GO" id="GO:0005829">
    <property type="term" value="C:cytosol"/>
    <property type="evidence" value="ECO:0007669"/>
    <property type="project" value="TreeGrafter"/>
</dbReference>
<dbReference type="GO" id="GO:0003677">
    <property type="term" value="F:DNA binding"/>
    <property type="evidence" value="ECO:0007669"/>
    <property type="project" value="UniProtKB-KW"/>
</dbReference>
<accession>A0A557PGY4</accession>
<dbReference type="PANTHER" id="PTHR33175:SF12">
    <property type="entry name" value="DNA-BINDING PROTEIN HU-ALPHA"/>
    <property type="match status" value="1"/>
</dbReference>
<evidence type="ECO:0000313" key="6">
    <source>
        <dbReference type="EMBL" id="TVO39917.1"/>
    </source>
</evidence>
<proteinExistence type="inferred from homology"/>
<dbReference type="SUPFAM" id="SSF47729">
    <property type="entry name" value="IHF-like DNA-binding proteins"/>
    <property type="match status" value="1"/>
</dbReference>
<reference evidence="6 7" key="1">
    <citation type="submission" date="2019-07" db="EMBL/GenBank/DDBJ databases">
        <title>The draft genome sequence of Vibrio algivorus M1486.</title>
        <authorList>
            <person name="Meng X."/>
        </authorList>
    </citation>
    <scope>NUCLEOTIDE SEQUENCE [LARGE SCALE GENOMIC DNA]</scope>
    <source>
        <strain evidence="6 7">M1486</strain>
    </source>
</reference>
<dbReference type="InterPro" id="IPR000119">
    <property type="entry name" value="Hist_DNA-bd"/>
</dbReference>
<organism evidence="6 7">
    <name type="scientific">Vibrio algivorus</name>
    <dbReference type="NCBI Taxonomy" id="1667024"/>
    <lineage>
        <taxon>Bacteria</taxon>
        <taxon>Pseudomonadati</taxon>
        <taxon>Pseudomonadota</taxon>
        <taxon>Gammaproteobacteria</taxon>
        <taxon>Vibrionales</taxon>
        <taxon>Vibrionaceae</taxon>
        <taxon>Vibrio</taxon>
    </lineage>
</organism>
<dbReference type="EMBL" id="VMKJ01000001">
    <property type="protein sequence ID" value="TVO39917.1"/>
    <property type="molecule type" value="Genomic_DNA"/>
</dbReference>
<gene>
    <name evidence="6" type="ORF">FOF44_00150</name>
</gene>
<dbReference type="Gene3D" id="4.10.520.10">
    <property type="entry name" value="IHF-like DNA-binding proteins"/>
    <property type="match status" value="1"/>
</dbReference>
<dbReference type="AlphaFoldDB" id="A0A557PGY4"/>
<name>A0A557PGY4_9VIBR</name>
<comment type="function">
    <text evidence="1">Histone-like DNA-binding protein which is capable of wrapping DNA to stabilize it, and thus to prevent its denaturation under extreme environmental conditions.</text>
</comment>
<evidence type="ECO:0000256" key="5">
    <source>
        <dbReference type="RuleBase" id="RU003939"/>
    </source>
</evidence>
<dbReference type="CDD" id="cd13831">
    <property type="entry name" value="HU"/>
    <property type="match status" value="1"/>
</dbReference>
<dbReference type="PANTHER" id="PTHR33175">
    <property type="entry name" value="DNA-BINDING PROTEIN HU"/>
    <property type="match status" value="1"/>
</dbReference>
<dbReference type="GO" id="GO:0030527">
    <property type="term" value="F:structural constituent of chromatin"/>
    <property type="evidence" value="ECO:0007669"/>
    <property type="project" value="InterPro"/>
</dbReference>
<dbReference type="InterPro" id="IPR020816">
    <property type="entry name" value="Histone-like_DNA-bd_CS"/>
</dbReference>
<comment type="caution">
    <text evidence="6">The sequence shown here is derived from an EMBL/GenBank/DDBJ whole genome shotgun (WGS) entry which is preliminary data.</text>
</comment>